<dbReference type="Pfam" id="PF21597">
    <property type="entry name" value="TetR_C_43"/>
    <property type="match status" value="1"/>
</dbReference>
<dbReference type="RefSeq" id="WP_215789284.1">
    <property type="nucleotide sequence ID" value="NZ_JAHKKG010000006.1"/>
</dbReference>
<gene>
    <name evidence="6" type="ORF">KOI35_21480</name>
</gene>
<dbReference type="InterPro" id="IPR050109">
    <property type="entry name" value="HTH-type_TetR-like_transc_reg"/>
</dbReference>
<dbReference type="SUPFAM" id="SSF46689">
    <property type="entry name" value="Homeodomain-like"/>
    <property type="match status" value="1"/>
</dbReference>
<evidence type="ECO:0000256" key="2">
    <source>
        <dbReference type="ARBA" id="ARBA00023125"/>
    </source>
</evidence>
<protein>
    <submittedName>
        <fullName evidence="6">TetR/AcrR family transcriptional regulator</fullName>
    </submittedName>
</protein>
<dbReference type="InterPro" id="IPR049445">
    <property type="entry name" value="TetR_SbtR-like_C"/>
</dbReference>
<keyword evidence="3" id="KW-0804">Transcription</keyword>
<feature type="domain" description="HTH tetR-type" evidence="5">
    <location>
        <begin position="11"/>
        <end position="70"/>
    </location>
</feature>
<feature type="DNA-binding region" description="H-T-H motif" evidence="4">
    <location>
        <begin position="33"/>
        <end position="52"/>
    </location>
</feature>
<dbReference type="InterPro" id="IPR001647">
    <property type="entry name" value="HTH_TetR"/>
</dbReference>
<reference evidence="6 7" key="1">
    <citation type="submission" date="2021-06" db="EMBL/GenBank/DDBJ databases">
        <title>Actinoplanes lichenicola sp. nov., and Actinoplanes ovalisporus sp. nov., isolated from lichen in Thailand.</title>
        <authorList>
            <person name="Saeng-In P."/>
            <person name="Kanchanasin P."/>
            <person name="Yuki M."/>
            <person name="Kudo T."/>
            <person name="Ohkuma M."/>
            <person name="Phongsopitanun W."/>
            <person name="Tanasupawat S."/>
        </authorList>
    </citation>
    <scope>NUCLEOTIDE SEQUENCE [LARGE SCALE GENOMIC DNA]</scope>
    <source>
        <strain evidence="6 7">NBRC 110975</strain>
    </source>
</reference>
<comment type="caution">
    <text evidence="6">The sequence shown here is derived from an EMBL/GenBank/DDBJ whole genome shotgun (WGS) entry which is preliminary data.</text>
</comment>
<dbReference type="PRINTS" id="PR00455">
    <property type="entry name" value="HTHTETR"/>
</dbReference>
<dbReference type="PANTHER" id="PTHR30055:SF234">
    <property type="entry name" value="HTH-TYPE TRANSCRIPTIONAL REGULATOR BETI"/>
    <property type="match status" value="1"/>
</dbReference>
<dbReference type="EMBL" id="JAHKKG010000006">
    <property type="protein sequence ID" value="MBU2666090.1"/>
    <property type="molecule type" value="Genomic_DNA"/>
</dbReference>
<dbReference type="Pfam" id="PF00440">
    <property type="entry name" value="TetR_N"/>
    <property type="match status" value="1"/>
</dbReference>
<keyword evidence="1" id="KW-0805">Transcription regulation</keyword>
<evidence type="ECO:0000313" key="7">
    <source>
        <dbReference type="Proteomes" id="UP001519654"/>
    </source>
</evidence>
<dbReference type="Proteomes" id="UP001519654">
    <property type="component" value="Unassembled WGS sequence"/>
</dbReference>
<dbReference type="Gene3D" id="1.10.357.10">
    <property type="entry name" value="Tetracycline Repressor, domain 2"/>
    <property type="match status" value="1"/>
</dbReference>
<evidence type="ECO:0000259" key="5">
    <source>
        <dbReference type="PROSITE" id="PS50977"/>
    </source>
</evidence>
<proteinExistence type="predicted"/>
<keyword evidence="2 4" id="KW-0238">DNA-binding</keyword>
<sequence>MSPNSKRADAVRNAAVLLEAARELAAEVGGDLTLDQVARRAGVGNATLYRHFPTREDLLAAVYADEVTALCDFGTEQLGADDPVAALFAWLDAFVAHVATKRPLALAATEGPDGRRGQRFADWHAAINATATELVERARLRAGVSTSDVLTLACGAALASDPEQARRLVGFLRTGLAD</sequence>
<dbReference type="InterPro" id="IPR009057">
    <property type="entry name" value="Homeodomain-like_sf"/>
</dbReference>
<name>A0ABS5YVI2_9ACTN</name>
<keyword evidence="7" id="KW-1185">Reference proteome</keyword>
<dbReference type="PANTHER" id="PTHR30055">
    <property type="entry name" value="HTH-TYPE TRANSCRIPTIONAL REGULATOR RUTR"/>
    <property type="match status" value="1"/>
</dbReference>
<organism evidence="6 7">
    <name type="scientific">Paractinoplanes bogorensis</name>
    <dbReference type="NCBI Taxonomy" id="1610840"/>
    <lineage>
        <taxon>Bacteria</taxon>
        <taxon>Bacillati</taxon>
        <taxon>Actinomycetota</taxon>
        <taxon>Actinomycetes</taxon>
        <taxon>Micromonosporales</taxon>
        <taxon>Micromonosporaceae</taxon>
        <taxon>Paractinoplanes</taxon>
    </lineage>
</organism>
<evidence type="ECO:0000256" key="1">
    <source>
        <dbReference type="ARBA" id="ARBA00023015"/>
    </source>
</evidence>
<dbReference type="PROSITE" id="PS50977">
    <property type="entry name" value="HTH_TETR_2"/>
    <property type="match status" value="1"/>
</dbReference>
<evidence type="ECO:0000256" key="4">
    <source>
        <dbReference type="PROSITE-ProRule" id="PRU00335"/>
    </source>
</evidence>
<accession>A0ABS5YVI2</accession>
<evidence type="ECO:0000313" key="6">
    <source>
        <dbReference type="EMBL" id="MBU2666090.1"/>
    </source>
</evidence>
<evidence type="ECO:0000256" key="3">
    <source>
        <dbReference type="ARBA" id="ARBA00023163"/>
    </source>
</evidence>